<name>A0A7W9WUJ4_9BURK</name>
<sequence length="308" mass="34888">MRASDVVAPTSPADAFQQAFFAWFRRQLPEPLRFISMGVVLCDTNAVHDEIQYRWDKEEFEPTSALHLGVTLDNEWVHEMGTLAQPLRKAHPLLLHTLFSVVDQVSFRTVPIRTPGWFLSEKACRDWEGNESATDDEARGWLEEAYGNDQEVISLHLPSVIRPLVYPDEIRCPEKVTGRRSCKPDLSLRELRELASTSSGMVSAVCREIVALRLLLGAAGKRPLLNDGYHAGAIYSGCTFVLEANATISEFLDDHVNMEYQAGEATEFERFITFSKTKKGIREQYAQWSLAFQMLRRLDRLLALVVSP</sequence>
<evidence type="ECO:0000313" key="1">
    <source>
        <dbReference type="EMBL" id="MBB6106470.1"/>
    </source>
</evidence>
<proteinExistence type="predicted"/>
<gene>
    <name evidence="1" type="ORF">F4827_006345</name>
</gene>
<organism evidence="1 2">
    <name type="scientific">Paraburkholderia bannensis</name>
    <dbReference type="NCBI Taxonomy" id="765414"/>
    <lineage>
        <taxon>Bacteria</taxon>
        <taxon>Pseudomonadati</taxon>
        <taxon>Pseudomonadota</taxon>
        <taxon>Betaproteobacteria</taxon>
        <taxon>Burkholderiales</taxon>
        <taxon>Burkholderiaceae</taxon>
        <taxon>Paraburkholderia</taxon>
    </lineage>
</organism>
<evidence type="ECO:0000313" key="2">
    <source>
        <dbReference type="Proteomes" id="UP000571554"/>
    </source>
</evidence>
<dbReference type="Proteomes" id="UP000571554">
    <property type="component" value="Unassembled WGS sequence"/>
</dbReference>
<dbReference type="Pfam" id="PF14456">
    <property type="entry name" value="alpha-hel2"/>
    <property type="match status" value="1"/>
</dbReference>
<dbReference type="InterPro" id="IPR022283">
    <property type="entry name" value="PRTRC_protein-F"/>
</dbReference>
<dbReference type="NCBIfam" id="TIGR03742">
    <property type="entry name" value="PRTRC_F"/>
    <property type="match status" value="1"/>
</dbReference>
<dbReference type="AlphaFoldDB" id="A0A7W9WUJ4"/>
<protein>
    <submittedName>
        <fullName evidence="1">PRTRC genetic system protein F</fullName>
    </submittedName>
</protein>
<reference evidence="1 2" key="1">
    <citation type="submission" date="2020-08" db="EMBL/GenBank/DDBJ databases">
        <title>Above-ground endophytic microbial communities from plants in different locations in the United States.</title>
        <authorList>
            <person name="Frank C."/>
        </authorList>
    </citation>
    <scope>NUCLEOTIDE SEQUENCE [LARGE SCALE GENOMIC DNA]</scope>
    <source>
        <strain evidence="1 2">WP4_2_2</strain>
    </source>
</reference>
<comment type="caution">
    <text evidence="1">The sequence shown here is derived from an EMBL/GenBank/DDBJ whole genome shotgun (WGS) entry which is preliminary data.</text>
</comment>
<keyword evidence="2" id="KW-1185">Reference proteome</keyword>
<accession>A0A7W9WUJ4</accession>
<dbReference type="EMBL" id="JACHBW010000027">
    <property type="protein sequence ID" value="MBB6106470.1"/>
    <property type="molecule type" value="Genomic_DNA"/>
</dbReference>